<reference evidence="1" key="1">
    <citation type="submission" date="2022-07" db="EMBL/GenBank/DDBJ databases">
        <title>Genome Sequence of Physisporinus lineatus.</title>
        <authorList>
            <person name="Buettner E."/>
        </authorList>
    </citation>
    <scope>NUCLEOTIDE SEQUENCE</scope>
    <source>
        <strain evidence="1">VT162</strain>
    </source>
</reference>
<comment type="caution">
    <text evidence="1">The sequence shown here is derived from an EMBL/GenBank/DDBJ whole genome shotgun (WGS) entry which is preliminary data.</text>
</comment>
<dbReference type="AlphaFoldDB" id="A0AAD5V0X8"/>
<accession>A0AAD5V0X8</accession>
<proteinExistence type="predicted"/>
<evidence type="ECO:0000313" key="2">
    <source>
        <dbReference type="Proteomes" id="UP001212997"/>
    </source>
</evidence>
<dbReference type="EMBL" id="JANAWD010000233">
    <property type="protein sequence ID" value="KAJ3483306.1"/>
    <property type="molecule type" value="Genomic_DNA"/>
</dbReference>
<keyword evidence="2" id="KW-1185">Reference proteome</keyword>
<sequence length="216" mass="24438">MLRLGCKYELEHIWSEAIRRLTRCFPLSFERFQDVVIKGGTCLAPPVQMVPLDAIDIIGVHRELLFDSLIPPVFYSLAQLHSSDVHATYMDKRLSFTELSYYHDTVETLQAFSIKAFSPILTSTVSRLCTQPSECLQAYAEISKHVVRNGLLNSTGIIRDLDALEADIDSDTELRLCEACLQSFRSHHQDICQQMWNGLGECCGVPCWTKAVRKPA</sequence>
<dbReference type="Proteomes" id="UP001212997">
    <property type="component" value="Unassembled WGS sequence"/>
</dbReference>
<evidence type="ECO:0000313" key="1">
    <source>
        <dbReference type="EMBL" id="KAJ3483306.1"/>
    </source>
</evidence>
<gene>
    <name evidence="1" type="ORF">NLI96_g6402</name>
</gene>
<protein>
    <submittedName>
        <fullName evidence="1">Uncharacterized protein</fullName>
    </submittedName>
</protein>
<organism evidence="1 2">
    <name type="scientific">Meripilus lineatus</name>
    <dbReference type="NCBI Taxonomy" id="2056292"/>
    <lineage>
        <taxon>Eukaryota</taxon>
        <taxon>Fungi</taxon>
        <taxon>Dikarya</taxon>
        <taxon>Basidiomycota</taxon>
        <taxon>Agaricomycotina</taxon>
        <taxon>Agaricomycetes</taxon>
        <taxon>Polyporales</taxon>
        <taxon>Meripilaceae</taxon>
        <taxon>Meripilus</taxon>
    </lineage>
</organism>
<name>A0AAD5V0X8_9APHY</name>